<accession>A0A427ATM2</accession>
<evidence type="ECO:0000313" key="2">
    <source>
        <dbReference type="EMBL" id="RRT79561.1"/>
    </source>
</evidence>
<comment type="caution">
    <text evidence="2">The sequence shown here is derived from an EMBL/GenBank/DDBJ whole genome shotgun (WGS) entry which is preliminary data.</text>
</comment>
<protein>
    <submittedName>
        <fullName evidence="2">Uncharacterized protein</fullName>
    </submittedName>
</protein>
<proteinExistence type="predicted"/>
<name>A0A427ATM2_ENSVE</name>
<gene>
    <name evidence="2" type="ORF">B296_00003298</name>
</gene>
<evidence type="ECO:0000256" key="1">
    <source>
        <dbReference type="SAM" id="MobiDB-lite"/>
    </source>
</evidence>
<dbReference type="AlphaFoldDB" id="A0A427ATM2"/>
<dbReference type="EMBL" id="AMZH03001363">
    <property type="protein sequence ID" value="RRT79561.1"/>
    <property type="molecule type" value="Genomic_DNA"/>
</dbReference>
<evidence type="ECO:0000313" key="3">
    <source>
        <dbReference type="Proteomes" id="UP000287651"/>
    </source>
</evidence>
<organism evidence="2 3">
    <name type="scientific">Ensete ventricosum</name>
    <name type="common">Abyssinian banana</name>
    <name type="synonym">Musa ensete</name>
    <dbReference type="NCBI Taxonomy" id="4639"/>
    <lineage>
        <taxon>Eukaryota</taxon>
        <taxon>Viridiplantae</taxon>
        <taxon>Streptophyta</taxon>
        <taxon>Embryophyta</taxon>
        <taxon>Tracheophyta</taxon>
        <taxon>Spermatophyta</taxon>
        <taxon>Magnoliopsida</taxon>
        <taxon>Liliopsida</taxon>
        <taxon>Zingiberales</taxon>
        <taxon>Musaceae</taxon>
        <taxon>Ensete</taxon>
    </lineage>
</organism>
<feature type="region of interest" description="Disordered" evidence="1">
    <location>
        <begin position="49"/>
        <end position="68"/>
    </location>
</feature>
<sequence length="68" mass="7338">MDSQMGGNDGSNSVGEVDGSLSGWVWLGIYLLQRGVQRGNNNDILFRNRKLASGARHPPSPQPRSKSA</sequence>
<dbReference type="Proteomes" id="UP000287651">
    <property type="component" value="Unassembled WGS sequence"/>
</dbReference>
<reference evidence="2 3" key="1">
    <citation type="journal article" date="2014" name="Agronomy (Basel)">
        <title>A Draft Genome Sequence for Ensete ventricosum, the Drought-Tolerant Tree Against Hunger.</title>
        <authorList>
            <person name="Harrison J."/>
            <person name="Moore K.A."/>
            <person name="Paszkiewicz K."/>
            <person name="Jones T."/>
            <person name="Grant M."/>
            <person name="Ambacheew D."/>
            <person name="Muzemil S."/>
            <person name="Studholme D.J."/>
        </authorList>
    </citation>
    <scope>NUCLEOTIDE SEQUENCE [LARGE SCALE GENOMIC DNA]</scope>
</reference>